<dbReference type="Pfam" id="PF01494">
    <property type="entry name" value="FAD_binding_3"/>
    <property type="match status" value="1"/>
</dbReference>
<evidence type="ECO:0000256" key="1">
    <source>
        <dbReference type="ARBA" id="ARBA00007992"/>
    </source>
</evidence>
<evidence type="ECO:0000256" key="2">
    <source>
        <dbReference type="ARBA" id="ARBA00022630"/>
    </source>
</evidence>
<keyword evidence="2" id="KW-0285">Flavoprotein</keyword>
<dbReference type="PANTHER" id="PTHR13789:SF309">
    <property type="entry name" value="PUTATIVE (AFU_ORTHOLOGUE AFUA_6G14510)-RELATED"/>
    <property type="match status" value="1"/>
</dbReference>
<organism evidence="7 8">
    <name type="scientific">Rhizoclosmatium globosum</name>
    <dbReference type="NCBI Taxonomy" id="329046"/>
    <lineage>
        <taxon>Eukaryota</taxon>
        <taxon>Fungi</taxon>
        <taxon>Fungi incertae sedis</taxon>
        <taxon>Chytridiomycota</taxon>
        <taxon>Chytridiomycota incertae sedis</taxon>
        <taxon>Chytridiomycetes</taxon>
        <taxon>Chytridiales</taxon>
        <taxon>Chytriomycetaceae</taxon>
        <taxon>Rhizoclosmatium</taxon>
    </lineage>
</organism>
<gene>
    <name evidence="7" type="ORF">BCR33DRAFT_435007</name>
</gene>
<keyword evidence="5" id="KW-0503">Monooxygenase</keyword>
<comment type="caution">
    <text evidence="7">The sequence shown here is derived from an EMBL/GenBank/DDBJ whole genome shotgun (WGS) entry which is preliminary data.</text>
</comment>
<evidence type="ECO:0000256" key="5">
    <source>
        <dbReference type="ARBA" id="ARBA00023033"/>
    </source>
</evidence>
<dbReference type="GO" id="GO:0004497">
    <property type="term" value="F:monooxygenase activity"/>
    <property type="evidence" value="ECO:0007669"/>
    <property type="project" value="UniProtKB-KW"/>
</dbReference>
<keyword evidence="4" id="KW-0560">Oxidoreductase</keyword>
<comment type="similarity">
    <text evidence="1">Belongs to the paxM FAD-dependent monooxygenase family.</text>
</comment>
<evidence type="ECO:0000256" key="4">
    <source>
        <dbReference type="ARBA" id="ARBA00023002"/>
    </source>
</evidence>
<dbReference type="Gene3D" id="3.50.50.60">
    <property type="entry name" value="FAD/NAD(P)-binding domain"/>
    <property type="match status" value="1"/>
</dbReference>
<dbReference type="AlphaFoldDB" id="A0A1Y2BVV8"/>
<evidence type="ECO:0000313" key="8">
    <source>
        <dbReference type="Proteomes" id="UP000193642"/>
    </source>
</evidence>
<keyword evidence="8" id="KW-1185">Reference proteome</keyword>
<evidence type="ECO:0000313" key="7">
    <source>
        <dbReference type="EMBL" id="ORY38235.1"/>
    </source>
</evidence>
<dbReference type="STRING" id="329046.A0A1Y2BVV8"/>
<dbReference type="Proteomes" id="UP000193642">
    <property type="component" value="Unassembled WGS sequence"/>
</dbReference>
<reference evidence="7 8" key="1">
    <citation type="submission" date="2016-07" db="EMBL/GenBank/DDBJ databases">
        <title>Pervasive Adenine N6-methylation of Active Genes in Fungi.</title>
        <authorList>
            <consortium name="DOE Joint Genome Institute"/>
            <person name="Mondo S.J."/>
            <person name="Dannebaum R.O."/>
            <person name="Kuo R.C."/>
            <person name="Labutti K."/>
            <person name="Haridas S."/>
            <person name="Kuo A."/>
            <person name="Salamov A."/>
            <person name="Ahrendt S.R."/>
            <person name="Lipzen A."/>
            <person name="Sullivan W."/>
            <person name="Andreopoulos W.B."/>
            <person name="Clum A."/>
            <person name="Lindquist E."/>
            <person name="Daum C."/>
            <person name="Ramamoorthy G.K."/>
            <person name="Gryganskyi A."/>
            <person name="Culley D."/>
            <person name="Magnuson J.K."/>
            <person name="James T.Y."/>
            <person name="O'Malley M.A."/>
            <person name="Stajich J.E."/>
            <person name="Spatafora J.W."/>
            <person name="Visel A."/>
            <person name="Grigoriev I.V."/>
        </authorList>
    </citation>
    <scope>NUCLEOTIDE SEQUENCE [LARGE SCALE GENOMIC DNA]</scope>
    <source>
        <strain evidence="7 8">JEL800</strain>
    </source>
</reference>
<dbReference type="OrthoDB" id="47494at2759"/>
<name>A0A1Y2BVV8_9FUNG</name>
<dbReference type="InterPro" id="IPR036188">
    <property type="entry name" value="FAD/NAD-bd_sf"/>
</dbReference>
<accession>A0A1Y2BVV8</accession>
<sequence>MEVVMRGEAIEFGETGGSVMIQASGLAVLRSLGLVEECFRHGQSSPYICWSKINGSEPIVLNVTNKKADEHDLRMQAPLQILRSKLHTILMHACHKVGIKTLVGKKLVDVKQDGAFVTATFADGSTATADLLIGADGIHSITRRKVFGEHLTANFVGETGHIGVVNVKDHNIVLKDTDACAFFVDRDKKYMVGTYRVSEILAHFE</sequence>
<dbReference type="EMBL" id="MCGO01000045">
    <property type="protein sequence ID" value="ORY38235.1"/>
    <property type="molecule type" value="Genomic_DNA"/>
</dbReference>
<evidence type="ECO:0000259" key="6">
    <source>
        <dbReference type="Pfam" id="PF01494"/>
    </source>
</evidence>
<dbReference type="InterPro" id="IPR050493">
    <property type="entry name" value="FAD-dep_Monooxygenase_BioMet"/>
</dbReference>
<keyword evidence="3" id="KW-0274">FAD</keyword>
<dbReference type="InterPro" id="IPR002938">
    <property type="entry name" value="FAD-bd"/>
</dbReference>
<dbReference type="SUPFAM" id="SSF51905">
    <property type="entry name" value="FAD/NAD(P)-binding domain"/>
    <property type="match status" value="1"/>
</dbReference>
<protein>
    <recommendedName>
        <fullName evidence="6">FAD-binding domain-containing protein</fullName>
    </recommendedName>
</protein>
<evidence type="ECO:0000256" key="3">
    <source>
        <dbReference type="ARBA" id="ARBA00022827"/>
    </source>
</evidence>
<feature type="domain" description="FAD-binding" evidence="6">
    <location>
        <begin position="19"/>
        <end position="192"/>
    </location>
</feature>
<proteinExistence type="inferred from homology"/>
<dbReference type="PANTHER" id="PTHR13789">
    <property type="entry name" value="MONOOXYGENASE"/>
    <property type="match status" value="1"/>
</dbReference>
<dbReference type="GO" id="GO:0071949">
    <property type="term" value="F:FAD binding"/>
    <property type="evidence" value="ECO:0007669"/>
    <property type="project" value="InterPro"/>
</dbReference>